<accession>A0A3L6E572</accession>
<organism evidence="1 2">
    <name type="scientific">Zea mays</name>
    <name type="common">Maize</name>
    <dbReference type="NCBI Taxonomy" id="4577"/>
    <lineage>
        <taxon>Eukaryota</taxon>
        <taxon>Viridiplantae</taxon>
        <taxon>Streptophyta</taxon>
        <taxon>Embryophyta</taxon>
        <taxon>Tracheophyta</taxon>
        <taxon>Spermatophyta</taxon>
        <taxon>Magnoliopsida</taxon>
        <taxon>Liliopsida</taxon>
        <taxon>Poales</taxon>
        <taxon>Poaceae</taxon>
        <taxon>PACMAD clade</taxon>
        <taxon>Panicoideae</taxon>
        <taxon>Andropogonodae</taxon>
        <taxon>Andropogoneae</taxon>
        <taxon>Tripsacinae</taxon>
        <taxon>Zea</taxon>
    </lineage>
</organism>
<gene>
    <name evidence="1" type="ORF">Zm00014a_040054</name>
</gene>
<comment type="caution">
    <text evidence="1">The sequence shown here is derived from an EMBL/GenBank/DDBJ whole genome shotgun (WGS) entry which is preliminary data.</text>
</comment>
<dbReference type="EMBL" id="NCVQ01000008">
    <property type="protein sequence ID" value="PWZ15970.1"/>
    <property type="molecule type" value="Genomic_DNA"/>
</dbReference>
<reference evidence="1 2" key="1">
    <citation type="journal article" date="2018" name="Nat. Genet.">
        <title>Extensive intraspecific gene order and gene structural variations between Mo17 and other maize genomes.</title>
        <authorList>
            <person name="Sun S."/>
            <person name="Zhou Y."/>
            <person name="Chen J."/>
            <person name="Shi J."/>
            <person name="Zhao H."/>
            <person name="Zhao H."/>
            <person name="Song W."/>
            <person name="Zhang M."/>
            <person name="Cui Y."/>
            <person name="Dong X."/>
            <person name="Liu H."/>
            <person name="Ma X."/>
            <person name="Jiao Y."/>
            <person name="Wang B."/>
            <person name="Wei X."/>
            <person name="Stein J.C."/>
            <person name="Glaubitz J.C."/>
            <person name="Lu F."/>
            <person name="Yu G."/>
            <person name="Liang C."/>
            <person name="Fengler K."/>
            <person name="Li B."/>
            <person name="Rafalski A."/>
            <person name="Schnable P.S."/>
            <person name="Ware D.H."/>
            <person name="Buckler E.S."/>
            <person name="Lai J."/>
        </authorList>
    </citation>
    <scope>NUCLEOTIDE SEQUENCE [LARGE SCALE GENOMIC DNA]</scope>
    <source>
        <strain evidence="2">cv. Missouri 17</strain>
        <tissue evidence="1">Seedling</tissue>
    </source>
</reference>
<sequence length="18" mass="1937">MDGCLLHPPPTKPCILTT</sequence>
<protein>
    <submittedName>
        <fullName evidence="1">Uncharacterized protein</fullName>
    </submittedName>
</protein>
<name>A0A3L6E572_MAIZE</name>
<evidence type="ECO:0000313" key="1">
    <source>
        <dbReference type="EMBL" id="PWZ15970.1"/>
    </source>
</evidence>
<dbReference type="AlphaFoldDB" id="A0A3L6E572"/>
<evidence type="ECO:0000313" key="2">
    <source>
        <dbReference type="Proteomes" id="UP000251960"/>
    </source>
</evidence>
<proteinExistence type="predicted"/>
<dbReference type="Proteomes" id="UP000251960">
    <property type="component" value="Chromosome 7"/>
</dbReference>